<dbReference type="InterPro" id="IPR036291">
    <property type="entry name" value="NAD(P)-bd_dom_sf"/>
</dbReference>
<dbReference type="OrthoDB" id="4392084at2"/>
<dbReference type="InterPro" id="IPR051783">
    <property type="entry name" value="NAD(P)-dependent_oxidoreduct"/>
</dbReference>
<protein>
    <submittedName>
        <fullName evidence="2">Nucleoside-diphosphate-sugar epimerase</fullName>
    </submittedName>
</protein>
<dbReference type="PANTHER" id="PTHR48079:SF6">
    <property type="entry name" value="NAD(P)-BINDING DOMAIN-CONTAINING PROTEIN-RELATED"/>
    <property type="match status" value="1"/>
</dbReference>
<evidence type="ECO:0000313" key="2">
    <source>
        <dbReference type="EMBL" id="SHJ70902.1"/>
    </source>
</evidence>
<feature type="domain" description="NAD-dependent epimerase/dehydratase" evidence="1">
    <location>
        <begin position="5"/>
        <end position="211"/>
    </location>
</feature>
<accession>A0A1M6LI76</accession>
<dbReference type="PANTHER" id="PTHR48079">
    <property type="entry name" value="PROTEIN YEEZ"/>
    <property type="match status" value="1"/>
</dbReference>
<reference evidence="2 3" key="1">
    <citation type="submission" date="2016-11" db="EMBL/GenBank/DDBJ databases">
        <authorList>
            <person name="Jaros S."/>
            <person name="Januszkiewicz K."/>
            <person name="Wedrychowicz H."/>
        </authorList>
    </citation>
    <scope>NUCLEOTIDE SEQUENCE [LARGE SCALE GENOMIC DNA]</scope>
    <source>
        <strain evidence="2 3">DSM 14916</strain>
    </source>
</reference>
<dbReference type="EMBL" id="FQZF01000018">
    <property type="protein sequence ID" value="SHJ70902.1"/>
    <property type="molecule type" value="Genomic_DNA"/>
</dbReference>
<gene>
    <name evidence="2" type="ORF">SAMN02745194_03188</name>
</gene>
<dbReference type="Gene3D" id="3.40.50.720">
    <property type="entry name" value="NAD(P)-binding Rossmann-like Domain"/>
    <property type="match status" value="1"/>
</dbReference>
<dbReference type="AlphaFoldDB" id="A0A1M6LI76"/>
<dbReference type="Pfam" id="PF01370">
    <property type="entry name" value="Epimerase"/>
    <property type="match status" value="1"/>
</dbReference>
<dbReference type="GO" id="GO:0004029">
    <property type="term" value="F:aldehyde dehydrogenase (NAD+) activity"/>
    <property type="evidence" value="ECO:0007669"/>
    <property type="project" value="TreeGrafter"/>
</dbReference>
<sequence>MQGPVLILGAGGFIGRHMTAGLSAAGLRVIAGMRRRPGQPLGQPLGQQLGQQPERTEFRQVDAADEGSLSRALDGVGAVVNCVAADPAAMVAATRALAKAAGRRRIVHLSSMAVYGSATGLVGEDAPLTPEGAYGEAKAESERLLAALPGPVIMLRPGCVHGPGSEGWTARPARLLRAGRLGDLGPDGDGVCNLTSAADLVAATTAALRLPGAPAGAMALNLSDPAPGDWNAYFLALALATGATPLRRLPGWQLKAEKLAAYPLKVMEISAGKARLRTPDPIPPSLLRLFRQDITLDHRRADAALGFARTPPAQAISEAAHWFLREG</sequence>
<dbReference type="RefSeq" id="WP_073136445.1">
    <property type="nucleotide sequence ID" value="NZ_FQZF01000018.1"/>
</dbReference>
<dbReference type="SUPFAM" id="SSF51735">
    <property type="entry name" value="NAD(P)-binding Rossmann-fold domains"/>
    <property type="match status" value="1"/>
</dbReference>
<dbReference type="Proteomes" id="UP000184387">
    <property type="component" value="Unassembled WGS sequence"/>
</dbReference>
<name>A0A1M6LI76_9PROT</name>
<dbReference type="GO" id="GO:0005737">
    <property type="term" value="C:cytoplasm"/>
    <property type="evidence" value="ECO:0007669"/>
    <property type="project" value="TreeGrafter"/>
</dbReference>
<proteinExistence type="predicted"/>
<organism evidence="2 3">
    <name type="scientific">Muricoccus roseus</name>
    <dbReference type="NCBI Taxonomy" id="198092"/>
    <lineage>
        <taxon>Bacteria</taxon>
        <taxon>Pseudomonadati</taxon>
        <taxon>Pseudomonadota</taxon>
        <taxon>Alphaproteobacteria</taxon>
        <taxon>Acetobacterales</taxon>
        <taxon>Roseomonadaceae</taxon>
        <taxon>Muricoccus</taxon>
    </lineage>
</organism>
<keyword evidence="3" id="KW-1185">Reference proteome</keyword>
<dbReference type="InterPro" id="IPR001509">
    <property type="entry name" value="Epimerase_deHydtase"/>
</dbReference>
<dbReference type="STRING" id="198092.SAMN02745194_03188"/>
<evidence type="ECO:0000313" key="3">
    <source>
        <dbReference type="Proteomes" id="UP000184387"/>
    </source>
</evidence>
<evidence type="ECO:0000259" key="1">
    <source>
        <dbReference type="Pfam" id="PF01370"/>
    </source>
</evidence>